<accession>A0ABX0IXQ7</accession>
<dbReference type="Proteomes" id="UP000817854">
    <property type="component" value="Unassembled WGS sequence"/>
</dbReference>
<sequence>MKQRVPFKRNYFSVIKLITNKNLLLCFTILLIKCGSVSKHNASLLEPISPKELQKDVDYTYRKLQKMHPQLYLYIDKEQLDFKFDSLKKSIKTPLTSYEFYTKLSPVVAEIKQGHTFTYPNVKKYTKEEKKQLQKETGCFSQFKYEIFNDKLYIIENNSKVKAIQVGDEITQINSKPVDSILKAYKARITSDGYNTTFQDKMIARRFGTYYSYNKGVLDSVKLELNNEATFWIKRIKKDTIAATSKKDSKKLTKIEKDSLIKINKEKSKYGYNKATKKNNRTLTFIEKDSTTALLSIKGFTIGNFKRFYKETFELLKKAKTKNLIIDLRNNFGGRLTEIDDLYSYLTTDSTYQFVNPSQVTKRTSLLKNDYFKGSKPISYVVKGILSPIYYSYMFFKVRKNEKGGYYVNLNAKEKKAKENKFEGTVYVLINGGSFSASSILATKLKGTNRATFIGEETGGEYNGTVAGFMPKIELPHSKAQIRIGLLYVSALEKTTVKGHGIYPDVTIVPTIEDRINNNDPELNYVLDDIKKSQTEEVVKLE</sequence>
<evidence type="ECO:0000313" key="3">
    <source>
        <dbReference type="Proteomes" id="UP000817854"/>
    </source>
</evidence>
<reference evidence="2" key="1">
    <citation type="submission" date="2019-05" db="EMBL/GenBank/DDBJ databases">
        <authorList>
            <person name="Lianzixin W."/>
        </authorList>
    </citation>
    <scope>NUCLEOTIDE SEQUENCE</scope>
    <source>
        <strain evidence="2">EC11</strain>
    </source>
</reference>
<evidence type="ECO:0000259" key="1">
    <source>
        <dbReference type="SMART" id="SM00245"/>
    </source>
</evidence>
<dbReference type="Gene3D" id="3.90.226.10">
    <property type="entry name" value="2-enoyl-CoA Hydratase, Chain A, domain 1"/>
    <property type="match status" value="1"/>
</dbReference>
<evidence type="ECO:0000313" key="2">
    <source>
        <dbReference type="EMBL" id="NHN27537.1"/>
    </source>
</evidence>
<organism evidence="2 3">
    <name type="scientific">Flavobacterium jejuense</name>
    <dbReference type="NCBI Taxonomy" id="1544455"/>
    <lineage>
        <taxon>Bacteria</taxon>
        <taxon>Pseudomonadati</taxon>
        <taxon>Bacteroidota</taxon>
        <taxon>Flavobacteriia</taxon>
        <taxon>Flavobacteriales</taxon>
        <taxon>Flavobacteriaceae</taxon>
        <taxon>Flavobacterium</taxon>
    </lineage>
</organism>
<dbReference type="EMBL" id="VEVQ02000015">
    <property type="protein sequence ID" value="NHN27537.1"/>
    <property type="molecule type" value="Genomic_DNA"/>
</dbReference>
<dbReference type="RefSeq" id="WP_140964051.1">
    <property type="nucleotide sequence ID" value="NZ_VEVQ02000015.1"/>
</dbReference>
<dbReference type="SUPFAM" id="SSF52096">
    <property type="entry name" value="ClpP/crotonase"/>
    <property type="match status" value="1"/>
</dbReference>
<dbReference type="PANTHER" id="PTHR32060">
    <property type="entry name" value="TAIL-SPECIFIC PROTEASE"/>
    <property type="match status" value="1"/>
</dbReference>
<name>A0ABX0IXQ7_9FLAO</name>
<dbReference type="InterPro" id="IPR005151">
    <property type="entry name" value="Tail-specific_protease"/>
</dbReference>
<protein>
    <submittedName>
        <fullName evidence="2">Peptidase S41</fullName>
    </submittedName>
</protein>
<reference evidence="2" key="2">
    <citation type="submission" date="2020-02" db="EMBL/GenBank/DDBJ databases">
        <title>Flavobacterium profundi sp. nov., isolated from a deep-sea seamount.</title>
        <authorList>
            <person name="Zhang D.-C."/>
        </authorList>
    </citation>
    <scope>NUCLEOTIDE SEQUENCE</scope>
    <source>
        <strain evidence="2">EC11</strain>
    </source>
</reference>
<dbReference type="SMART" id="SM00245">
    <property type="entry name" value="TSPc"/>
    <property type="match status" value="1"/>
</dbReference>
<dbReference type="PANTHER" id="PTHR32060:SF30">
    <property type="entry name" value="CARBOXY-TERMINAL PROCESSING PROTEASE CTPA"/>
    <property type="match status" value="1"/>
</dbReference>
<gene>
    <name evidence="2" type="ORF">FIA58_017800</name>
</gene>
<feature type="domain" description="Tail specific protease" evidence="1">
    <location>
        <begin position="245"/>
        <end position="509"/>
    </location>
</feature>
<dbReference type="InterPro" id="IPR029045">
    <property type="entry name" value="ClpP/crotonase-like_dom_sf"/>
</dbReference>
<comment type="caution">
    <text evidence="2">The sequence shown here is derived from an EMBL/GenBank/DDBJ whole genome shotgun (WGS) entry which is preliminary data.</text>
</comment>
<dbReference type="Pfam" id="PF03572">
    <property type="entry name" value="Peptidase_S41"/>
    <property type="match status" value="1"/>
</dbReference>
<proteinExistence type="predicted"/>
<keyword evidence="3" id="KW-1185">Reference proteome</keyword>